<evidence type="ECO:0000256" key="2">
    <source>
        <dbReference type="ARBA" id="ARBA00022741"/>
    </source>
</evidence>
<feature type="domain" description="Type III secretion system flagellar brake protein YcgR PilZN" evidence="5">
    <location>
        <begin position="12"/>
        <end position="94"/>
    </location>
</feature>
<dbReference type="Proteomes" id="UP000001784">
    <property type="component" value="Chromosome"/>
</dbReference>
<dbReference type="InterPro" id="IPR009875">
    <property type="entry name" value="PilZ_domain"/>
</dbReference>
<protein>
    <submittedName>
        <fullName evidence="6">Type IV pilus assembly PilZ</fullName>
    </submittedName>
</protein>
<evidence type="ECO:0000313" key="7">
    <source>
        <dbReference type="Proteomes" id="UP000001784"/>
    </source>
</evidence>
<sequence length="214" mass="23911">MRLNHGERLSLEIGSRMEIELGSGSSRLSSRLVGIDPGAFLIARLPEFDGFEDQLLPGTAIRVSFEYSGNLYGFASSIIDFHSRSLPLLILTYPQAVDRHELRAHPRIDCLFPATARVDATVFQGNVTDISKGGCRFVSRGMSEEDLRRLPMEKHLLMQILLPGDTHPQELKGQVRSVRHDGRNAILGLQFQDPDPELLEKLSDFVDASVFLLK</sequence>
<dbReference type="KEGG" id="sfu:Sfum_1127"/>
<dbReference type="eggNOG" id="COG5581">
    <property type="taxonomic scope" value="Bacteria"/>
</dbReference>
<evidence type="ECO:0000259" key="5">
    <source>
        <dbReference type="Pfam" id="PF12945"/>
    </source>
</evidence>
<dbReference type="InterPro" id="IPR012349">
    <property type="entry name" value="Split_barrel_FMN-bd"/>
</dbReference>
<dbReference type="SUPFAM" id="SSF141371">
    <property type="entry name" value="PilZ domain-like"/>
    <property type="match status" value="2"/>
</dbReference>
<keyword evidence="7" id="KW-1185">Reference proteome</keyword>
<dbReference type="InParanoid" id="A0LHB8"/>
<dbReference type="Gene3D" id="2.30.110.10">
    <property type="entry name" value="Electron Transport, Fmn-binding Protein, Chain A"/>
    <property type="match status" value="1"/>
</dbReference>
<dbReference type="EMBL" id="CP000478">
    <property type="protein sequence ID" value="ABK16820.1"/>
    <property type="molecule type" value="Genomic_DNA"/>
</dbReference>
<dbReference type="STRING" id="335543.Sfum_1127"/>
<gene>
    <name evidence="6" type="ordered locus">Sfum_1127</name>
</gene>
<name>A0LHB8_SYNFM</name>
<dbReference type="AlphaFoldDB" id="A0LHB8"/>
<dbReference type="HOGENOM" id="CLU_083565_0_0_7"/>
<accession>A0LHB8</accession>
<evidence type="ECO:0000256" key="1">
    <source>
        <dbReference type="ARBA" id="ARBA00022636"/>
    </source>
</evidence>
<dbReference type="Pfam" id="PF12945">
    <property type="entry name" value="PilZNR"/>
    <property type="match status" value="1"/>
</dbReference>
<keyword evidence="2" id="KW-0547">Nucleotide-binding</keyword>
<evidence type="ECO:0000313" key="6">
    <source>
        <dbReference type="EMBL" id="ABK16820.1"/>
    </source>
</evidence>
<dbReference type="RefSeq" id="WP_011697991.1">
    <property type="nucleotide sequence ID" value="NC_008554.1"/>
</dbReference>
<dbReference type="InterPro" id="IPR009926">
    <property type="entry name" value="T3SS_YcgR_PilZN"/>
</dbReference>
<evidence type="ECO:0000256" key="3">
    <source>
        <dbReference type="ARBA" id="ARBA00023143"/>
    </source>
</evidence>
<dbReference type="Pfam" id="PF07238">
    <property type="entry name" value="PilZ"/>
    <property type="match status" value="1"/>
</dbReference>
<reference evidence="6 7" key="1">
    <citation type="submission" date="2006-10" db="EMBL/GenBank/DDBJ databases">
        <title>Complete sequence of Syntrophobacter fumaroxidans MPOB.</title>
        <authorList>
            <consortium name="US DOE Joint Genome Institute"/>
            <person name="Copeland A."/>
            <person name="Lucas S."/>
            <person name="Lapidus A."/>
            <person name="Barry K."/>
            <person name="Detter J.C."/>
            <person name="Glavina del Rio T."/>
            <person name="Hammon N."/>
            <person name="Israni S."/>
            <person name="Pitluck S."/>
            <person name="Goltsman E.G."/>
            <person name="Martinez M."/>
            <person name="Schmutz J."/>
            <person name="Larimer F."/>
            <person name="Land M."/>
            <person name="Hauser L."/>
            <person name="Kyrpides N."/>
            <person name="Kim E."/>
            <person name="Boone D.R."/>
            <person name="Brockman F."/>
            <person name="Culley D."/>
            <person name="Ferry J."/>
            <person name="Gunsalus R."/>
            <person name="McInerney M.J."/>
            <person name="Morrison M."/>
            <person name="Plugge C."/>
            <person name="Rohlin L."/>
            <person name="Scholten J."/>
            <person name="Sieber J."/>
            <person name="Stams A.J.M."/>
            <person name="Worm P."/>
            <person name="Henstra A.M."/>
            <person name="Richardson P."/>
        </authorList>
    </citation>
    <scope>NUCLEOTIDE SEQUENCE [LARGE SCALE GENOMIC DNA]</scope>
    <source>
        <strain evidence="7">DSM 10017 / MPOB</strain>
    </source>
</reference>
<proteinExistence type="predicted"/>
<keyword evidence="3" id="KW-0975">Bacterial flagellum</keyword>
<dbReference type="Gene3D" id="2.40.10.220">
    <property type="entry name" value="predicted glycosyltransferase like domains"/>
    <property type="match status" value="1"/>
</dbReference>
<feature type="domain" description="PilZ" evidence="4">
    <location>
        <begin position="102"/>
        <end position="207"/>
    </location>
</feature>
<dbReference type="GO" id="GO:0035438">
    <property type="term" value="F:cyclic-di-GMP binding"/>
    <property type="evidence" value="ECO:0007669"/>
    <property type="project" value="InterPro"/>
</dbReference>
<evidence type="ECO:0000259" key="4">
    <source>
        <dbReference type="Pfam" id="PF07238"/>
    </source>
</evidence>
<organism evidence="6 7">
    <name type="scientific">Syntrophobacter fumaroxidans (strain DSM 10017 / MPOB)</name>
    <dbReference type="NCBI Taxonomy" id="335543"/>
    <lineage>
        <taxon>Bacteria</taxon>
        <taxon>Pseudomonadati</taxon>
        <taxon>Thermodesulfobacteriota</taxon>
        <taxon>Syntrophobacteria</taxon>
        <taxon>Syntrophobacterales</taxon>
        <taxon>Syntrophobacteraceae</taxon>
        <taxon>Syntrophobacter</taxon>
    </lineage>
</organism>
<keyword evidence="1" id="KW-0973">c-di-GMP</keyword>